<dbReference type="PANTHER" id="PTHR43649:SF33">
    <property type="entry name" value="POLYGALACTURONAN_RHAMNOGALACTURONAN-BINDING PROTEIN YTCQ"/>
    <property type="match status" value="1"/>
</dbReference>
<dbReference type="InterPro" id="IPR006059">
    <property type="entry name" value="SBP"/>
</dbReference>
<organism evidence="7 8">
    <name type="scientific">Faecalibacterium prausnitzii</name>
    <dbReference type="NCBI Taxonomy" id="853"/>
    <lineage>
        <taxon>Bacteria</taxon>
        <taxon>Bacillati</taxon>
        <taxon>Bacillota</taxon>
        <taxon>Clostridia</taxon>
        <taxon>Eubacteriales</taxon>
        <taxon>Oscillospiraceae</taxon>
        <taxon>Faecalibacterium</taxon>
    </lineage>
</organism>
<keyword evidence="1" id="KW-1003">Cell membrane</keyword>
<evidence type="ECO:0000256" key="5">
    <source>
        <dbReference type="ARBA" id="ARBA00023288"/>
    </source>
</evidence>
<dbReference type="Proteomes" id="UP000095649">
    <property type="component" value="Unassembled WGS sequence"/>
</dbReference>
<dbReference type="Pfam" id="PF01547">
    <property type="entry name" value="SBP_bac_1"/>
    <property type="match status" value="1"/>
</dbReference>
<dbReference type="OrthoDB" id="42940at2"/>
<keyword evidence="3" id="KW-0472">Membrane</keyword>
<proteinExistence type="predicted"/>
<evidence type="ECO:0000313" key="8">
    <source>
        <dbReference type="Proteomes" id="UP000095649"/>
    </source>
</evidence>
<dbReference type="PANTHER" id="PTHR43649">
    <property type="entry name" value="ARABINOSE-BINDING PROTEIN-RELATED"/>
    <property type="match status" value="1"/>
</dbReference>
<evidence type="ECO:0000256" key="6">
    <source>
        <dbReference type="SAM" id="SignalP"/>
    </source>
</evidence>
<dbReference type="SUPFAM" id="SSF53850">
    <property type="entry name" value="Periplasmic binding protein-like II"/>
    <property type="match status" value="1"/>
</dbReference>
<dbReference type="InterPro" id="IPR006311">
    <property type="entry name" value="TAT_signal"/>
</dbReference>
<dbReference type="Gene3D" id="3.40.190.10">
    <property type="entry name" value="Periplasmic binding protein-like II"/>
    <property type="match status" value="2"/>
</dbReference>
<dbReference type="RefSeq" id="WP_055185736.1">
    <property type="nucleotide sequence ID" value="NZ_CYXN01000006.1"/>
</dbReference>
<reference evidence="7 8" key="1">
    <citation type="submission" date="2015-09" db="EMBL/GenBank/DDBJ databases">
        <authorList>
            <consortium name="Pathogen Informatics"/>
        </authorList>
    </citation>
    <scope>NUCLEOTIDE SEQUENCE [LARGE SCALE GENOMIC DNA]</scope>
    <source>
        <strain evidence="7 8">2789STDY5834970</strain>
    </source>
</reference>
<evidence type="ECO:0000256" key="2">
    <source>
        <dbReference type="ARBA" id="ARBA00022729"/>
    </source>
</evidence>
<keyword evidence="4" id="KW-0564">Palmitate</keyword>
<evidence type="ECO:0000256" key="4">
    <source>
        <dbReference type="ARBA" id="ARBA00023139"/>
    </source>
</evidence>
<dbReference type="InterPro" id="IPR050490">
    <property type="entry name" value="Bact_solute-bd_prot1"/>
</dbReference>
<dbReference type="EMBL" id="CYXN01000006">
    <property type="protein sequence ID" value="CUM92507.1"/>
    <property type="molecule type" value="Genomic_DNA"/>
</dbReference>
<dbReference type="AlphaFoldDB" id="A0A173SRV1"/>
<dbReference type="PROSITE" id="PS51318">
    <property type="entry name" value="TAT"/>
    <property type="match status" value="1"/>
</dbReference>
<keyword evidence="2 6" id="KW-0732">Signal</keyword>
<evidence type="ECO:0000256" key="1">
    <source>
        <dbReference type="ARBA" id="ARBA00022475"/>
    </source>
</evidence>
<accession>A0A173SRV1</accession>
<dbReference type="Pfam" id="PF10518">
    <property type="entry name" value="TAT_signal"/>
    <property type="match status" value="1"/>
</dbReference>
<dbReference type="InterPro" id="IPR019546">
    <property type="entry name" value="TAT_signal_bac_arc"/>
</dbReference>
<evidence type="ECO:0000313" key="7">
    <source>
        <dbReference type="EMBL" id="CUM92507.1"/>
    </source>
</evidence>
<dbReference type="PROSITE" id="PS51257">
    <property type="entry name" value="PROKAR_LIPOPROTEIN"/>
    <property type="match status" value="1"/>
</dbReference>
<feature type="chain" id="PRO_5038375352" evidence="6">
    <location>
        <begin position="24"/>
        <end position="470"/>
    </location>
</feature>
<protein>
    <submittedName>
        <fullName evidence="7">Maltose-binding periplasmic proteins/domains</fullName>
    </submittedName>
</protein>
<gene>
    <name evidence="7" type="ORF">ERS852582_01159</name>
</gene>
<feature type="signal peptide" evidence="6">
    <location>
        <begin position="1"/>
        <end position="23"/>
    </location>
</feature>
<sequence length="470" mass="50666">MRKINRRNFLKATGVLAAASALAACGGSSTSTAGSTGSTAGSAASADGAKAYNELTVGTDNTDLKADLKFISHRTDLIEDGTFDGYVAAFQKLYPNITIKYEGITDYATDMTTRLTSNDWGDLCMIPTNIPLTELGDYFEPLCALSDIENDYNFASNRAYNGSVYGIPSTGNAQGIVYNKKVFEAAGITTLPKTPDEFLDDLQKIKDYDPSIDPLYTNYAAGWTMTAWDAYTSGGATGDPNWMNITMPQTKDPFQKGILGADDMGPYAVYYILYEAVKRGLTEADPTTTDWEGSKPRINNGQIGAMVLGSWAIVQMQAAGDHADDIGYMPFPITVKGTQYASAGADYCYGVNKNTTDDKKLAAMLYIKWLTESSNFAYDQGGVPVLKSQEYPDTLKAFDGIDLVEDAPAPAELADLATEVQQEAELMLNADQTHVMRVVEAGINGDETLDDIVADWNAAWDAAVDACAPQ</sequence>
<keyword evidence="5" id="KW-0449">Lipoprotein</keyword>
<name>A0A173SRV1_9FIRM</name>
<evidence type="ECO:0000256" key="3">
    <source>
        <dbReference type="ARBA" id="ARBA00023136"/>
    </source>
</evidence>